<dbReference type="Proteomes" id="UP000183039">
    <property type="component" value="Unassembled WGS sequence"/>
</dbReference>
<name>A0AA91JNX0_9ENTE</name>
<dbReference type="EMBL" id="JXLC01000015">
    <property type="protein sequence ID" value="OJG91379.1"/>
    <property type="molecule type" value="Genomic_DNA"/>
</dbReference>
<sequence length="117" mass="13812">MKTVRTIKTITDFWEVIDEIRIKKELNWSDLVGGKAKLATSQRWNLPLTYILQIQNKLDMNILNTIVYELSELEQVVSKNPETPNKMKLIHKWIQSDKWMEDEEIVKTVQDIAKTIL</sequence>
<dbReference type="AlphaFoldDB" id="A0AA91JNX0"/>
<gene>
    <name evidence="1" type="ORF">RV15_GL000835</name>
</gene>
<evidence type="ECO:0000313" key="1">
    <source>
        <dbReference type="EMBL" id="OJG91379.1"/>
    </source>
</evidence>
<reference evidence="1 2" key="1">
    <citation type="submission" date="2014-12" db="EMBL/GenBank/DDBJ databases">
        <title>Draft genome sequences of 29 type strains of Enterococci.</title>
        <authorList>
            <person name="Zhong Z."/>
            <person name="Sun Z."/>
            <person name="Liu W."/>
            <person name="Zhang W."/>
            <person name="Zhang H."/>
        </authorList>
    </citation>
    <scope>NUCLEOTIDE SEQUENCE [LARGE SCALE GENOMIC DNA]</scope>
    <source>
        <strain evidence="1 2">DSM 22801</strain>
    </source>
</reference>
<evidence type="ECO:0000313" key="2">
    <source>
        <dbReference type="Proteomes" id="UP000183039"/>
    </source>
</evidence>
<proteinExistence type="predicted"/>
<accession>A0AA91JNX0</accession>
<comment type="caution">
    <text evidence="1">The sequence shown here is derived from an EMBL/GenBank/DDBJ whole genome shotgun (WGS) entry which is preliminary data.</text>
</comment>
<protein>
    <submittedName>
        <fullName evidence="1">Uncharacterized protein</fullName>
    </submittedName>
</protein>
<organism evidence="1 2">
    <name type="scientific">Enterococcus silesiacus</name>
    <dbReference type="NCBI Taxonomy" id="332949"/>
    <lineage>
        <taxon>Bacteria</taxon>
        <taxon>Bacillati</taxon>
        <taxon>Bacillota</taxon>
        <taxon>Bacilli</taxon>
        <taxon>Lactobacillales</taxon>
        <taxon>Enterococcaceae</taxon>
        <taxon>Enterococcus</taxon>
    </lineage>
</organism>